<dbReference type="PANTHER" id="PTHR45947:SF13">
    <property type="entry name" value="TRANSFERASE"/>
    <property type="match status" value="1"/>
</dbReference>
<protein>
    <submittedName>
        <fullName evidence="3">Glycosyl transferase</fullName>
    </submittedName>
</protein>
<dbReference type="InterPro" id="IPR001296">
    <property type="entry name" value="Glyco_trans_1"/>
</dbReference>
<evidence type="ECO:0000259" key="2">
    <source>
        <dbReference type="Pfam" id="PF13579"/>
    </source>
</evidence>
<keyword evidence="3" id="KW-0808">Transferase</keyword>
<dbReference type="CDD" id="cd03801">
    <property type="entry name" value="GT4_PimA-like"/>
    <property type="match status" value="1"/>
</dbReference>
<feature type="domain" description="Glycosyltransferase subfamily 4-like N-terminal" evidence="2">
    <location>
        <begin position="12"/>
        <end position="173"/>
    </location>
</feature>
<dbReference type="EMBL" id="BMZI01000001">
    <property type="protein sequence ID" value="GHB09885.1"/>
    <property type="molecule type" value="Genomic_DNA"/>
</dbReference>
<sequence>MKILHVCETVTGGIATYLNNVVAEQARREEVTGVSVLLPEAQREEINLGETAGFGDKIELIGFQGGGRLQRLRHLATRLPGAIGEQRPDVVHVHSTFAGFLCRALPISLKGARLIYQPHGVAFDPHRISGLKQQGIQWVERALYQRTDGIVAISEYEQSLLADAGMGDKTMLIKNCVRDTGEAVAATEKEDFYLFIGRFDRQKGFDQLYDFWGEDLPTLKIVGGNVVDADSEFEPRSNMEFLGWMDNATLDGLIARAKALIVPSRWEGFGLVVLEAYRNATPVICSNRGALPELVANGETGFVFDFDDFSASLGEAVAAFEASDQPAMRQRCRDCYERDFSPASMNSELLKLYQDNGQVYV</sequence>
<dbReference type="Pfam" id="PF00534">
    <property type="entry name" value="Glycos_transf_1"/>
    <property type="match status" value="1"/>
</dbReference>
<dbReference type="Gene3D" id="3.40.50.2000">
    <property type="entry name" value="Glycogen Phosphorylase B"/>
    <property type="match status" value="2"/>
</dbReference>
<dbReference type="SUPFAM" id="SSF53756">
    <property type="entry name" value="UDP-Glycosyltransferase/glycogen phosphorylase"/>
    <property type="match status" value="1"/>
</dbReference>
<dbReference type="RefSeq" id="WP_189442941.1">
    <property type="nucleotide sequence ID" value="NZ_BMZI01000001.1"/>
</dbReference>
<name>A0ABQ3DPX2_9GAMM</name>
<organism evidence="3 4">
    <name type="scientific">Salinicola rhizosphaerae</name>
    <dbReference type="NCBI Taxonomy" id="1443141"/>
    <lineage>
        <taxon>Bacteria</taxon>
        <taxon>Pseudomonadati</taxon>
        <taxon>Pseudomonadota</taxon>
        <taxon>Gammaproteobacteria</taxon>
        <taxon>Oceanospirillales</taxon>
        <taxon>Halomonadaceae</taxon>
        <taxon>Salinicola</taxon>
    </lineage>
</organism>
<feature type="domain" description="Glycosyl transferase family 1" evidence="1">
    <location>
        <begin position="185"/>
        <end position="332"/>
    </location>
</feature>
<keyword evidence="4" id="KW-1185">Reference proteome</keyword>
<dbReference type="Proteomes" id="UP000646745">
    <property type="component" value="Unassembled WGS sequence"/>
</dbReference>
<dbReference type="Pfam" id="PF13579">
    <property type="entry name" value="Glyco_trans_4_4"/>
    <property type="match status" value="1"/>
</dbReference>
<proteinExistence type="predicted"/>
<reference evidence="4" key="1">
    <citation type="journal article" date="2019" name="Int. J. Syst. Evol. Microbiol.">
        <title>The Global Catalogue of Microorganisms (GCM) 10K type strain sequencing project: providing services to taxonomists for standard genome sequencing and annotation.</title>
        <authorList>
            <consortium name="The Broad Institute Genomics Platform"/>
            <consortium name="The Broad Institute Genome Sequencing Center for Infectious Disease"/>
            <person name="Wu L."/>
            <person name="Ma J."/>
        </authorList>
    </citation>
    <scope>NUCLEOTIDE SEQUENCE [LARGE SCALE GENOMIC DNA]</scope>
    <source>
        <strain evidence="4">KCTC 32998</strain>
    </source>
</reference>
<evidence type="ECO:0000313" key="3">
    <source>
        <dbReference type="EMBL" id="GHB09885.1"/>
    </source>
</evidence>
<dbReference type="InterPro" id="IPR050194">
    <property type="entry name" value="Glycosyltransferase_grp1"/>
</dbReference>
<dbReference type="GO" id="GO:0016740">
    <property type="term" value="F:transferase activity"/>
    <property type="evidence" value="ECO:0007669"/>
    <property type="project" value="UniProtKB-KW"/>
</dbReference>
<accession>A0ABQ3DPX2</accession>
<evidence type="ECO:0000313" key="4">
    <source>
        <dbReference type="Proteomes" id="UP000646745"/>
    </source>
</evidence>
<comment type="caution">
    <text evidence="3">The sequence shown here is derived from an EMBL/GenBank/DDBJ whole genome shotgun (WGS) entry which is preliminary data.</text>
</comment>
<dbReference type="InterPro" id="IPR028098">
    <property type="entry name" value="Glyco_trans_4-like_N"/>
</dbReference>
<gene>
    <name evidence="3" type="ORF">GCM10009038_04430</name>
</gene>
<dbReference type="PANTHER" id="PTHR45947">
    <property type="entry name" value="SULFOQUINOVOSYL TRANSFERASE SQD2"/>
    <property type="match status" value="1"/>
</dbReference>
<evidence type="ECO:0000259" key="1">
    <source>
        <dbReference type="Pfam" id="PF00534"/>
    </source>
</evidence>